<proteinExistence type="predicted"/>
<sequence>MRSTTQLLASPEMEKAIAMRSPKPSSKQIAGPQGRKVLVVVLHGLFAFPSAMEDIRRAAIEAYGPETVVHVPEMPYAHRTSGARATRIVSDLLSDIDRWVADAKPDKIVLLGHSVGATLARRTFLVASGCPANFRPEPGLACEKARDWARKVERVVLLSAFNRGWKISPRLSWSYSILFNVVGLVGHLVPGAVHWTPTAFDFRLGAPFMAQTRLHWLAYRRAQQGPDTAADTLDFPILIQLLGTQDDLVSPFDQVDIAVDGTGQAATVGQEDRTETAAEKQDYFLIEQPFTDHKAAVRLEGDAAAVQRRKRFIAALTSNRADLKEIALDPSLLADEIDLVEPKVENTVFVIHGIRDDGYWTHRIAERVRQLSGEAPGTDTTVFRSWTPTYGYFAMLPFMLPWIRREKVEWFMDQYVTAFAQYPRSDFHYVGHSNGTYLGARALRDYPAMHLKHVLFAGSVVRRDFDWMPLIDGGRVVRFQNVCSADDRVVAWLPKSIEWIRWFDLGGAGFDGFRDAGKRPEITEFRYVRGGHSAGIAEAHWERIAEFIVHGTPWREPPVGAPELYETHQDPGVAAFARTRLGIPLVVLFGGFVALIGYALGGWFGLLVAALIIRFVVTRL</sequence>
<dbReference type="SUPFAM" id="SSF53474">
    <property type="entry name" value="alpha/beta-Hydrolases"/>
    <property type="match status" value="2"/>
</dbReference>
<evidence type="ECO:0000259" key="2">
    <source>
        <dbReference type="Pfam" id="PF12697"/>
    </source>
</evidence>
<evidence type="ECO:0000256" key="1">
    <source>
        <dbReference type="SAM" id="Phobius"/>
    </source>
</evidence>
<dbReference type="Gene3D" id="3.40.50.1820">
    <property type="entry name" value="alpha/beta hydrolase"/>
    <property type="match status" value="2"/>
</dbReference>
<evidence type="ECO:0000313" key="4">
    <source>
        <dbReference type="Proteomes" id="UP000321258"/>
    </source>
</evidence>
<feature type="domain" description="AB hydrolase-1" evidence="2">
    <location>
        <begin position="39"/>
        <end position="254"/>
    </location>
</feature>
<feature type="transmembrane region" description="Helical" evidence="1">
    <location>
        <begin position="585"/>
        <end position="617"/>
    </location>
</feature>
<keyword evidence="1" id="KW-1133">Transmembrane helix</keyword>
<comment type="caution">
    <text evidence="3">The sequence shown here is derived from an EMBL/GenBank/DDBJ whole genome shotgun (WGS) entry which is preliminary data.</text>
</comment>
<evidence type="ECO:0000313" key="3">
    <source>
        <dbReference type="EMBL" id="GEP00995.1"/>
    </source>
</evidence>
<accession>A0A512ITF6</accession>
<organism evidence="3 4">
    <name type="scientific">Methylobacterium haplocladii</name>
    <dbReference type="NCBI Taxonomy" id="1176176"/>
    <lineage>
        <taxon>Bacteria</taxon>
        <taxon>Pseudomonadati</taxon>
        <taxon>Pseudomonadota</taxon>
        <taxon>Alphaproteobacteria</taxon>
        <taxon>Hyphomicrobiales</taxon>
        <taxon>Methylobacteriaceae</taxon>
        <taxon>Methylobacterium</taxon>
    </lineage>
</organism>
<keyword evidence="4" id="KW-1185">Reference proteome</keyword>
<protein>
    <recommendedName>
        <fullName evidence="2">AB hydrolase-1 domain-containing protein</fullName>
    </recommendedName>
</protein>
<name>A0A512ITF6_9HYPH</name>
<keyword evidence="1" id="KW-0472">Membrane</keyword>
<dbReference type="InterPro" id="IPR000073">
    <property type="entry name" value="AB_hydrolase_1"/>
</dbReference>
<gene>
    <name evidence="3" type="ORF">MHA02_33820</name>
</gene>
<dbReference type="EMBL" id="BJZT01000037">
    <property type="protein sequence ID" value="GEP00995.1"/>
    <property type="molecule type" value="Genomic_DNA"/>
</dbReference>
<dbReference type="AlphaFoldDB" id="A0A512ITF6"/>
<reference evidence="3 4" key="1">
    <citation type="submission" date="2019-07" db="EMBL/GenBank/DDBJ databases">
        <title>Whole genome shotgun sequence of Methylobacterium haplocladii NBRC 107714.</title>
        <authorList>
            <person name="Hosoyama A."/>
            <person name="Uohara A."/>
            <person name="Ohji S."/>
            <person name="Ichikawa N."/>
        </authorList>
    </citation>
    <scope>NUCLEOTIDE SEQUENCE [LARGE SCALE GENOMIC DNA]</scope>
    <source>
        <strain evidence="3 4">NBRC 107714</strain>
    </source>
</reference>
<dbReference type="Pfam" id="PF12697">
    <property type="entry name" value="Abhydrolase_6"/>
    <property type="match status" value="1"/>
</dbReference>
<keyword evidence="1" id="KW-0812">Transmembrane</keyword>
<dbReference type="InterPro" id="IPR029058">
    <property type="entry name" value="AB_hydrolase_fold"/>
</dbReference>
<dbReference type="Proteomes" id="UP000321258">
    <property type="component" value="Unassembled WGS sequence"/>
</dbReference>